<evidence type="ECO:0000313" key="1">
    <source>
        <dbReference type="EMBL" id="CAA7398683.1"/>
    </source>
</evidence>
<dbReference type="Proteomes" id="UP000663760">
    <property type="component" value="Chromosome 6"/>
</dbReference>
<keyword evidence="2" id="KW-1185">Reference proteome</keyword>
<organism evidence="1 2">
    <name type="scientific">Spirodela intermedia</name>
    <name type="common">Intermediate duckweed</name>
    <dbReference type="NCBI Taxonomy" id="51605"/>
    <lineage>
        <taxon>Eukaryota</taxon>
        <taxon>Viridiplantae</taxon>
        <taxon>Streptophyta</taxon>
        <taxon>Embryophyta</taxon>
        <taxon>Tracheophyta</taxon>
        <taxon>Spermatophyta</taxon>
        <taxon>Magnoliopsida</taxon>
        <taxon>Liliopsida</taxon>
        <taxon>Araceae</taxon>
        <taxon>Lemnoideae</taxon>
        <taxon>Spirodela</taxon>
    </lineage>
</organism>
<name>A0A7I8KLM6_SPIIN</name>
<proteinExistence type="predicted"/>
<reference evidence="1" key="1">
    <citation type="submission" date="2020-02" db="EMBL/GenBank/DDBJ databases">
        <authorList>
            <person name="Scholz U."/>
            <person name="Mascher M."/>
            <person name="Fiebig A."/>
        </authorList>
    </citation>
    <scope>NUCLEOTIDE SEQUENCE</scope>
</reference>
<dbReference type="AlphaFoldDB" id="A0A7I8KLM6"/>
<dbReference type="OrthoDB" id="1986875at2759"/>
<protein>
    <submittedName>
        <fullName evidence="1">Uncharacterized protein</fullName>
    </submittedName>
</protein>
<evidence type="ECO:0000313" key="2">
    <source>
        <dbReference type="Proteomes" id="UP000663760"/>
    </source>
</evidence>
<dbReference type="EMBL" id="LR746269">
    <property type="protein sequence ID" value="CAA7398683.1"/>
    <property type="molecule type" value="Genomic_DNA"/>
</dbReference>
<gene>
    <name evidence="1" type="ORF">SI8410_06009348</name>
</gene>
<accession>A0A7I8KLM6</accession>
<sequence length="163" mass="18063">MTDATYCTQLYASEEKSGSSGFCNMGRSMAFILKDPLLVLLNLVNISPMSWLGWEELPEAMENGSRLLRSWAIFLFLNRRQAACMKQAAQVLQEWECSARRAKPSTSTRAFTVLVEDGRLPVDLGSRAHVSSSSPQKSPGLRLSNLPRMMKSISVTGSPSRTM</sequence>